<reference evidence="4" key="1">
    <citation type="submission" date="2016-10" db="EMBL/GenBank/DDBJ databases">
        <authorList>
            <person name="Varghese N."/>
            <person name="Submissions S."/>
        </authorList>
    </citation>
    <scope>NUCLEOTIDE SEQUENCE [LARGE SCALE GENOMIC DNA]</scope>
    <source>
        <strain evidence="4">CGMCC 4.3530</strain>
    </source>
</reference>
<feature type="compositionally biased region" description="Basic and acidic residues" evidence="2">
    <location>
        <begin position="152"/>
        <end position="161"/>
    </location>
</feature>
<dbReference type="InterPro" id="IPR046229">
    <property type="entry name" value="TnpC-like"/>
</dbReference>
<dbReference type="AlphaFoldDB" id="A0A1H2XI28"/>
<feature type="region of interest" description="Disordered" evidence="2">
    <location>
        <begin position="70"/>
        <end position="91"/>
    </location>
</feature>
<dbReference type="STRING" id="418495.SAMN05216215_100694"/>
<feature type="region of interest" description="Disordered" evidence="2">
    <location>
        <begin position="132"/>
        <end position="161"/>
    </location>
</feature>
<evidence type="ECO:0000256" key="1">
    <source>
        <dbReference type="SAM" id="Coils"/>
    </source>
</evidence>
<feature type="coiled-coil region" evidence="1">
    <location>
        <begin position="96"/>
        <end position="130"/>
    </location>
</feature>
<organism evidence="3 4">
    <name type="scientific">Saccharopolyspora shandongensis</name>
    <dbReference type="NCBI Taxonomy" id="418495"/>
    <lineage>
        <taxon>Bacteria</taxon>
        <taxon>Bacillati</taxon>
        <taxon>Actinomycetota</taxon>
        <taxon>Actinomycetes</taxon>
        <taxon>Pseudonocardiales</taxon>
        <taxon>Pseudonocardiaceae</taxon>
        <taxon>Saccharopolyspora</taxon>
    </lineage>
</organism>
<dbReference type="Proteomes" id="UP000199529">
    <property type="component" value="Unassembled WGS sequence"/>
</dbReference>
<name>A0A1H2XI28_9PSEU</name>
<evidence type="ECO:0000313" key="4">
    <source>
        <dbReference type="Proteomes" id="UP000199529"/>
    </source>
</evidence>
<proteinExistence type="predicted"/>
<sequence>MPADNSAHLIESARQRRLDCIARVHAVLDDLEHHGGRVSVTAVATRAGVSRTFLYDEGQAALLERLKKLAAKQPSSGRPALPGEQRVSTKSHEAIVRALRTANQKLSEDNKRLRDELAVALGQLRDLRRVTRSTADAASLPDSVSHTNHQLTNHDREQRSR</sequence>
<evidence type="ECO:0000313" key="3">
    <source>
        <dbReference type="EMBL" id="SDW92527.1"/>
    </source>
</evidence>
<dbReference type="EMBL" id="FNOK01000006">
    <property type="protein sequence ID" value="SDW92527.1"/>
    <property type="molecule type" value="Genomic_DNA"/>
</dbReference>
<dbReference type="Pfam" id="PF19776">
    <property type="entry name" value="DUF6262"/>
    <property type="match status" value="1"/>
</dbReference>
<keyword evidence="1" id="KW-0175">Coiled coil</keyword>
<evidence type="ECO:0000256" key="2">
    <source>
        <dbReference type="SAM" id="MobiDB-lite"/>
    </source>
</evidence>
<evidence type="ECO:0008006" key="5">
    <source>
        <dbReference type="Google" id="ProtNLM"/>
    </source>
</evidence>
<accession>A0A1H2XI28</accession>
<protein>
    <recommendedName>
        <fullName evidence="5">Transposase</fullName>
    </recommendedName>
</protein>
<keyword evidence="4" id="KW-1185">Reference proteome</keyword>
<feature type="compositionally biased region" description="Polar residues" evidence="2">
    <location>
        <begin position="132"/>
        <end position="151"/>
    </location>
</feature>
<dbReference type="RefSeq" id="WP_425441694.1">
    <property type="nucleotide sequence ID" value="NZ_FNOK01000006.1"/>
</dbReference>
<gene>
    <name evidence="3" type="ORF">SAMN05216215_100694</name>
</gene>